<dbReference type="EMBL" id="OPYN01000085">
    <property type="protein sequence ID" value="SPO60501.1"/>
    <property type="molecule type" value="Genomic_DNA"/>
</dbReference>
<name>A0AAQ1P5Z3_9PSED</name>
<evidence type="ECO:0000313" key="1">
    <source>
        <dbReference type="EMBL" id="SPO60501.1"/>
    </source>
</evidence>
<proteinExistence type="predicted"/>
<protein>
    <submittedName>
        <fullName evidence="1">Uncharacterized protein</fullName>
    </submittedName>
</protein>
<comment type="caution">
    <text evidence="1">The sequence shown here is derived from an EMBL/GenBank/DDBJ whole genome shotgun (WGS) entry which is preliminary data.</text>
</comment>
<organism evidence="1 2">
    <name type="scientific">Pseudomonas inefficax</name>
    <dbReference type="NCBI Taxonomy" id="2078786"/>
    <lineage>
        <taxon>Bacteria</taxon>
        <taxon>Pseudomonadati</taxon>
        <taxon>Pseudomonadota</taxon>
        <taxon>Gammaproteobacteria</taxon>
        <taxon>Pseudomonadales</taxon>
        <taxon>Pseudomonadaceae</taxon>
        <taxon>Pseudomonas</taxon>
    </lineage>
</organism>
<evidence type="ECO:0000313" key="2">
    <source>
        <dbReference type="Proteomes" id="UP000294335"/>
    </source>
</evidence>
<gene>
    <name evidence="1" type="ORF">JV551A3_V1_850122</name>
</gene>
<accession>A0AAQ1P5Z3</accession>
<reference evidence="1 2" key="1">
    <citation type="submission" date="2018-02" db="EMBL/GenBank/DDBJ databases">
        <authorList>
            <person name="Dubost A."/>
        </authorList>
    </citation>
    <scope>NUCLEOTIDE SEQUENCE [LARGE SCALE GENOMIC DNA]</scope>
    <source>
        <strain evidence="2">JV551A3</strain>
    </source>
</reference>
<sequence length="94" mass="9939">MWERPCVAKGARSGPRIFSFAADIAGAAAQPFRDTRPLPHNPSQPTVQVGPSLAEQISPVANGGCPLDPDKDVALPSTHVERVAASFSFRCIAE</sequence>
<keyword evidence="2" id="KW-1185">Reference proteome</keyword>
<dbReference type="AlphaFoldDB" id="A0AAQ1P5Z3"/>
<dbReference type="Proteomes" id="UP000294335">
    <property type="component" value="Unassembled WGS sequence"/>
</dbReference>